<sequence>MATTEKDGADNPVEALTSYRKEAYSHGSPAEGGGIKPVLNFYNTWADKYDKVCLEGGYQCDVHMAAMASEIIHDKSARILDAAAGTGLVGKELKKLGFTCIDALDPSKDILDKCKEHQSHMEYICDTLDEHRLDIPDNHYDAVLMAGAFGLPGHVDESCFPELIRITKPGGHIMYTLTEKVFEQVESRMEAAIKALAQEGRWEFVEYRWLQYFLNEELNEKAKVPILRVLPK</sequence>
<dbReference type="InterPro" id="IPR041698">
    <property type="entry name" value="Methyltransf_25"/>
</dbReference>
<evidence type="ECO:0000259" key="1">
    <source>
        <dbReference type="Pfam" id="PF13649"/>
    </source>
</evidence>
<protein>
    <recommendedName>
        <fullName evidence="1">Methyltransferase domain-containing protein</fullName>
    </recommendedName>
</protein>
<proteinExistence type="predicted"/>
<dbReference type="AlphaFoldDB" id="A0A913Z3A0"/>
<organism evidence="2 3">
    <name type="scientific">Patiria miniata</name>
    <name type="common">Bat star</name>
    <name type="synonym">Asterina miniata</name>
    <dbReference type="NCBI Taxonomy" id="46514"/>
    <lineage>
        <taxon>Eukaryota</taxon>
        <taxon>Metazoa</taxon>
        <taxon>Echinodermata</taxon>
        <taxon>Eleutherozoa</taxon>
        <taxon>Asterozoa</taxon>
        <taxon>Asteroidea</taxon>
        <taxon>Valvatacea</taxon>
        <taxon>Valvatida</taxon>
        <taxon>Asterinidae</taxon>
        <taxon>Patiria</taxon>
    </lineage>
</organism>
<dbReference type="CDD" id="cd02440">
    <property type="entry name" value="AdoMet_MTases"/>
    <property type="match status" value="1"/>
</dbReference>
<dbReference type="Gene3D" id="3.40.50.150">
    <property type="entry name" value="Vaccinia Virus protein VP39"/>
    <property type="match status" value="1"/>
</dbReference>
<dbReference type="Proteomes" id="UP000887568">
    <property type="component" value="Unplaced"/>
</dbReference>
<keyword evidence="3" id="KW-1185">Reference proteome</keyword>
<evidence type="ECO:0000313" key="2">
    <source>
        <dbReference type="EnsemblMetazoa" id="XP_038045481.1"/>
    </source>
</evidence>
<dbReference type="GeneID" id="119720043"/>
<reference evidence="2" key="1">
    <citation type="submission" date="2022-11" db="UniProtKB">
        <authorList>
            <consortium name="EnsemblMetazoa"/>
        </authorList>
    </citation>
    <scope>IDENTIFICATION</scope>
</reference>
<dbReference type="Pfam" id="PF13649">
    <property type="entry name" value="Methyltransf_25"/>
    <property type="match status" value="1"/>
</dbReference>
<dbReference type="PANTHER" id="PTHR43591">
    <property type="entry name" value="METHYLTRANSFERASE"/>
    <property type="match status" value="1"/>
</dbReference>
<feature type="domain" description="Methyltransferase" evidence="1">
    <location>
        <begin position="79"/>
        <end position="171"/>
    </location>
</feature>
<evidence type="ECO:0000313" key="3">
    <source>
        <dbReference type="Proteomes" id="UP000887568"/>
    </source>
</evidence>
<accession>A0A913Z3A0</accession>
<dbReference type="SUPFAM" id="SSF53335">
    <property type="entry name" value="S-adenosyl-L-methionine-dependent methyltransferases"/>
    <property type="match status" value="1"/>
</dbReference>
<dbReference type="OrthoDB" id="3647at2759"/>
<dbReference type="EnsemblMetazoa" id="XM_038189553.1">
    <property type="protein sequence ID" value="XP_038045481.1"/>
    <property type="gene ID" value="LOC119720043"/>
</dbReference>
<dbReference type="RefSeq" id="XP_038045481.1">
    <property type="nucleotide sequence ID" value="XM_038189553.1"/>
</dbReference>
<dbReference type="PANTHER" id="PTHR43591:SF101">
    <property type="entry name" value="METHYLTRANSFERASE-LIKE PROTEIN 27"/>
    <property type="match status" value="1"/>
</dbReference>
<dbReference type="InterPro" id="IPR029063">
    <property type="entry name" value="SAM-dependent_MTases_sf"/>
</dbReference>
<dbReference type="OMA" id="SHMEYIC"/>
<name>A0A913Z3A0_PATMI</name>